<evidence type="ECO:0000256" key="9">
    <source>
        <dbReference type="RuleBase" id="RU003838"/>
    </source>
</evidence>
<dbReference type="EC" id="6.3.4.21" evidence="3 9"/>
<dbReference type="Proteomes" id="UP000094112">
    <property type="component" value="Unassembled WGS sequence"/>
</dbReference>
<feature type="domain" description="Nicotinate/nicotinamide phosphoribosyltransferase" evidence="10">
    <location>
        <begin position="165"/>
        <end position="405"/>
    </location>
</feature>
<dbReference type="SUPFAM" id="SSF54675">
    <property type="entry name" value="Nicotinate/Quinolinate PRTase N-terminal domain-like"/>
    <property type="match status" value="1"/>
</dbReference>
<evidence type="ECO:0000256" key="4">
    <source>
        <dbReference type="ARBA" id="ARBA00022553"/>
    </source>
</evidence>
<dbReference type="GO" id="GO:0004516">
    <property type="term" value="F:nicotinate phosphoribosyltransferase activity"/>
    <property type="evidence" value="ECO:0007669"/>
    <property type="project" value="UniProtKB-UniRule"/>
</dbReference>
<comment type="PTM">
    <text evidence="9">Transiently phosphorylated on a His residue during the reaction cycle. Phosphorylation strongly increases the affinity for substrates and increases the rate of nicotinate D-ribonucleotide production. Dephosphorylation regenerates the low-affinity form of the enzyme, leading to product release.</text>
</comment>
<evidence type="ECO:0000256" key="6">
    <source>
        <dbReference type="ARBA" id="ARBA00022642"/>
    </source>
</evidence>
<keyword evidence="13" id="KW-1185">Reference proteome</keyword>
<dbReference type="PANTHER" id="PTHR11098:SF1">
    <property type="entry name" value="NICOTINATE PHOSPHORIBOSYLTRANSFERASE"/>
    <property type="match status" value="1"/>
</dbReference>
<comment type="similarity">
    <text evidence="2 9">Belongs to the NAPRTase family.</text>
</comment>
<keyword evidence="7" id="KW-0808">Transferase</keyword>
<feature type="domain" description="Nicotinate phosphoribosyltransferase N-terminal" evidence="11">
    <location>
        <begin position="9"/>
        <end position="131"/>
    </location>
</feature>
<evidence type="ECO:0000256" key="7">
    <source>
        <dbReference type="ARBA" id="ARBA00022679"/>
    </source>
</evidence>
<dbReference type="GO" id="GO:0034355">
    <property type="term" value="P:NAD+ biosynthetic process via the salvage pathway"/>
    <property type="evidence" value="ECO:0007669"/>
    <property type="project" value="TreeGrafter"/>
</dbReference>
<evidence type="ECO:0000256" key="5">
    <source>
        <dbReference type="ARBA" id="ARBA00022598"/>
    </source>
</evidence>
<comment type="catalytic activity">
    <reaction evidence="8 9">
        <text>5-phospho-alpha-D-ribose 1-diphosphate + nicotinate + ATP + H2O = nicotinate beta-D-ribonucleotide + ADP + phosphate + diphosphate</text>
        <dbReference type="Rhea" id="RHEA:36163"/>
        <dbReference type="ChEBI" id="CHEBI:15377"/>
        <dbReference type="ChEBI" id="CHEBI:30616"/>
        <dbReference type="ChEBI" id="CHEBI:32544"/>
        <dbReference type="ChEBI" id="CHEBI:33019"/>
        <dbReference type="ChEBI" id="CHEBI:43474"/>
        <dbReference type="ChEBI" id="CHEBI:57502"/>
        <dbReference type="ChEBI" id="CHEBI:58017"/>
        <dbReference type="ChEBI" id="CHEBI:456216"/>
        <dbReference type="EC" id="6.3.4.21"/>
    </reaction>
</comment>
<dbReference type="InterPro" id="IPR036068">
    <property type="entry name" value="Nicotinate_pribotase-like_C"/>
</dbReference>
<gene>
    <name evidence="12" type="ORF">WICANDRAFT_81711</name>
</gene>
<keyword evidence="5 9" id="KW-0436">Ligase</keyword>
<evidence type="ECO:0000259" key="11">
    <source>
        <dbReference type="Pfam" id="PF17767"/>
    </source>
</evidence>
<dbReference type="HAMAP" id="MF_00570">
    <property type="entry name" value="NAPRTase"/>
    <property type="match status" value="1"/>
</dbReference>
<dbReference type="Pfam" id="PF04095">
    <property type="entry name" value="NAPRTase"/>
    <property type="match status" value="1"/>
</dbReference>
<name>A0A1E3NW13_WICAA</name>
<protein>
    <recommendedName>
        <fullName evidence="3 9">Nicotinate phosphoribosyltransferase</fullName>
        <ecNumber evidence="3 9">6.3.4.21</ecNumber>
    </recommendedName>
</protein>
<evidence type="ECO:0000313" key="12">
    <source>
        <dbReference type="EMBL" id="ODQ56882.1"/>
    </source>
</evidence>
<dbReference type="GO" id="GO:0000781">
    <property type="term" value="C:chromosome, telomeric region"/>
    <property type="evidence" value="ECO:0007669"/>
    <property type="project" value="GOC"/>
</dbReference>
<comment type="function">
    <text evidence="9">Catalyzes the synthesis of beta-nicotinate D-ribonucleotide from nicotinate and 5-phospho-D-ribose 1-phosphate at the expense of ATP.</text>
</comment>
<dbReference type="Pfam" id="PF17767">
    <property type="entry name" value="NAPRTase_N"/>
    <property type="match status" value="1"/>
</dbReference>
<dbReference type="AlphaFoldDB" id="A0A1E3NW13"/>
<dbReference type="NCBIfam" id="TIGR01514">
    <property type="entry name" value="NAPRTase"/>
    <property type="match status" value="1"/>
</dbReference>
<dbReference type="GO" id="GO:0005829">
    <property type="term" value="C:cytosol"/>
    <property type="evidence" value="ECO:0007669"/>
    <property type="project" value="TreeGrafter"/>
</dbReference>
<proteinExistence type="inferred from homology"/>
<evidence type="ECO:0000259" key="10">
    <source>
        <dbReference type="Pfam" id="PF04095"/>
    </source>
</evidence>
<dbReference type="Gene3D" id="3.20.140.10">
    <property type="entry name" value="nicotinate phosphoribosyltransferase"/>
    <property type="match status" value="1"/>
</dbReference>
<dbReference type="FunFam" id="3.20.140.10:FF:000009">
    <property type="entry name" value="Nicotinate phosphoribosyltransferase"/>
    <property type="match status" value="1"/>
</dbReference>
<dbReference type="RefSeq" id="XP_019036089.1">
    <property type="nucleotide sequence ID" value="XM_019185285.1"/>
</dbReference>
<dbReference type="GO" id="GO:0016740">
    <property type="term" value="F:transferase activity"/>
    <property type="evidence" value="ECO:0007669"/>
    <property type="project" value="UniProtKB-KW"/>
</dbReference>
<dbReference type="GO" id="GO:0005634">
    <property type="term" value="C:nucleus"/>
    <property type="evidence" value="ECO:0007669"/>
    <property type="project" value="EnsemblFungi"/>
</dbReference>
<reference evidence="12 13" key="1">
    <citation type="journal article" date="2016" name="Proc. Natl. Acad. Sci. U.S.A.">
        <title>Comparative genomics of biotechnologically important yeasts.</title>
        <authorList>
            <person name="Riley R."/>
            <person name="Haridas S."/>
            <person name="Wolfe K.H."/>
            <person name="Lopes M.R."/>
            <person name="Hittinger C.T."/>
            <person name="Goeker M."/>
            <person name="Salamov A.A."/>
            <person name="Wisecaver J.H."/>
            <person name="Long T.M."/>
            <person name="Calvey C.H."/>
            <person name="Aerts A.L."/>
            <person name="Barry K.W."/>
            <person name="Choi C."/>
            <person name="Clum A."/>
            <person name="Coughlan A.Y."/>
            <person name="Deshpande S."/>
            <person name="Douglass A.P."/>
            <person name="Hanson S.J."/>
            <person name="Klenk H.-P."/>
            <person name="LaButti K.M."/>
            <person name="Lapidus A."/>
            <person name="Lindquist E.A."/>
            <person name="Lipzen A.M."/>
            <person name="Meier-Kolthoff J.P."/>
            <person name="Ohm R.A."/>
            <person name="Otillar R.P."/>
            <person name="Pangilinan J.L."/>
            <person name="Peng Y."/>
            <person name="Rokas A."/>
            <person name="Rosa C.A."/>
            <person name="Scheuner C."/>
            <person name="Sibirny A.A."/>
            <person name="Slot J.C."/>
            <person name="Stielow J.B."/>
            <person name="Sun H."/>
            <person name="Kurtzman C.P."/>
            <person name="Blackwell M."/>
            <person name="Grigoriev I.V."/>
            <person name="Jeffries T.W."/>
        </authorList>
    </citation>
    <scope>NUCLEOTIDE SEQUENCE [LARGE SCALE GENOMIC DNA]</scope>
    <source>
        <strain evidence="13">ATCC 58044 / CBS 1984 / NCYC 433 / NRRL Y-366-8</strain>
    </source>
</reference>
<dbReference type="SUPFAM" id="SSF51690">
    <property type="entry name" value="Nicotinate/Quinolinate PRTase C-terminal domain-like"/>
    <property type="match status" value="1"/>
</dbReference>
<dbReference type="PIRSF" id="PIRSF000484">
    <property type="entry name" value="NAPRT"/>
    <property type="match status" value="1"/>
</dbReference>
<sequence>MEPVIKSFLDTDLYKITMHAAVHKNFPDAIVSYNFTNRTPEKKLTNEALDWLRSQIELLGELRFSKDEIEYLKEAVPYLPQEYFQFIQDFKLSPKDQVVIIVEDDNKLDLKVNGKWQDTILYEIPLLALISEAYFRFVDTDWNLDGQVEKIQDKAKRLIDAKIPFSEFGTRRRRSFEVQELIVKSITSYTETLPANEKGLFLGTSNVLFAKEFNVKPIGTVAHEWMMGIASITDDYRSANKDSLKYWVDTFGPEHAGLALTDTFGTDDFLKYFIPPYSDCYTGVRQDSGDPLLYAEKIANHYYNKLGLEKFSKVICFSDSLDVDKAILYKKKADEVGLKSIFGIGTNFTNDFKRLSDGSKSEPLNIVIKICEANGNPSVKISDNLGKNTGDPATVERVKRELGYTERDWEGGDESHRW</sequence>
<dbReference type="PANTHER" id="PTHR11098">
    <property type="entry name" value="NICOTINATE PHOSPHORIBOSYLTRANSFERASE"/>
    <property type="match status" value="1"/>
</dbReference>
<keyword evidence="4" id="KW-0597">Phosphoprotein</keyword>
<dbReference type="UniPathway" id="UPA00253">
    <property type="reaction ID" value="UER00457"/>
</dbReference>
<dbReference type="InterPro" id="IPR006406">
    <property type="entry name" value="Nic_PRibTrfase"/>
</dbReference>
<dbReference type="NCBIfam" id="NF003704">
    <property type="entry name" value="PRK05321.1"/>
    <property type="match status" value="1"/>
</dbReference>
<dbReference type="GO" id="GO:0000183">
    <property type="term" value="P:rDNA heterochromatin formation"/>
    <property type="evidence" value="ECO:0007669"/>
    <property type="project" value="EnsemblFungi"/>
</dbReference>
<dbReference type="InterPro" id="IPR040727">
    <property type="entry name" value="NAPRTase_N"/>
</dbReference>
<dbReference type="STRING" id="683960.A0A1E3NW13"/>
<dbReference type="InterPro" id="IPR007229">
    <property type="entry name" value="Nic_PRibTrfase-Fam"/>
</dbReference>
<organism evidence="12 13">
    <name type="scientific">Wickerhamomyces anomalus (strain ATCC 58044 / CBS 1984 / NCYC 433 / NRRL Y-366-8)</name>
    <name type="common">Yeast</name>
    <name type="synonym">Hansenula anomala</name>
    <dbReference type="NCBI Taxonomy" id="683960"/>
    <lineage>
        <taxon>Eukaryota</taxon>
        <taxon>Fungi</taxon>
        <taxon>Dikarya</taxon>
        <taxon>Ascomycota</taxon>
        <taxon>Saccharomycotina</taxon>
        <taxon>Saccharomycetes</taxon>
        <taxon>Phaffomycetales</taxon>
        <taxon>Wickerhamomycetaceae</taxon>
        <taxon>Wickerhamomyces</taxon>
    </lineage>
</organism>
<dbReference type="InterPro" id="IPR041525">
    <property type="entry name" value="N/Namide_PRibTrfase"/>
</dbReference>
<evidence type="ECO:0000256" key="3">
    <source>
        <dbReference type="ARBA" id="ARBA00013236"/>
    </source>
</evidence>
<evidence type="ECO:0000256" key="2">
    <source>
        <dbReference type="ARBA" id="ARBA00010897"/>
    </source>
</evidence>
<keyword evidence="6 9" id="KW-0662">Pyridine nucleotide biosynthesis</keyword>
<evidence type="ECO:0000256" key="1">
    <source>
        <dbReference type="ARBA" id="ARBA00004952"/>
    </source>
</evidence>
<dbReference type="EMBL" id="KV454215">
    <property type="protein sequence ID" value="ODQ56882.1"/>
    <property type="molecule type" value="Genomic_DNA"/>
</dbReference>
<comment type="pathway">
    <text evidence="1 9">Cofactor biosynthesis; NAD(+) biosynthesis; nicotinate D-ribonucleotide from nicotinate: step 1/1.</text>
</comment>
<evidence type="ECO:0000313" key="13">
    <source>
        <dbReference type="Proteomes" id="UP000094112"/>
    </source>
</evidence>
<dbReference type="GO" id="GO:0031509">
    <property type="term" value="P:subtelomeric heterochromatin formation"/>
    <property type="evidence" value="ECO:0007669"/>
    <property type="project" value="EnsemblFungi"/>
</dbReference>
<evidence type="ECO:0000256" key="8">
    <source>
        <dbReference type="ARBA" id="ARBA00048668"/>
    </source>
</evidence>
<accession>A0A1E3NW13</accession>
<dbReference type="OrthoDB" id="193380at2759"/>
<dbReference type="GO" id="GO:0019358">
    <property type="term" value="P:nicotinate nucleotide salvage"/>
    <property type="evidence" value="ECO:0007669"/>
    <property type="project" value="EnsemblFungi"/>
</dbReference>
<dbReference type="GeneID" id="30202531"/>